<reference evidence="1 2" key="2">
    <citation type="submission" date="2018-11" db="EMBL/GenBank/DDBJ databases">
        <authorList>
            <consortium name="Pathogen Informatics"/>
        </authorList>
    </citation>
    <scope>NUCLEOTIDE SEQUENCE [LARGE SCALE GENOMIC DNA]</scope>
</reference>
<accession>A0A183I8M2</accession>
<name>A0A183I8M2_9BILA</name>
<gene>
    <name evidence="1" type="ORF">OFLC_LOCUS16084</name>
</gene>
<organism evidence="3">
    <name type="scientific">Onchocerca flexuosa</name>
    <dbReference type="NCBI Taxonomy" id="387005"/>
    <lineage>
        <taxon>Eukaryota</taxon>
        <taxon>Metazoa</taxon>
        <taxon>Ecdysozoa</taxon>
        <taxon>Nematoda</taxon>
        <taxon>Chromadorea</taxon>
        <taxon>Rhabditida</taxon>
        <taxon>Spirurina</taxon>
        <taxon>Spiruromorpha</taxon>
        <taxon>Filarioidea</taxon>
        <taxon>Onchocercidae</taxon>
        <taxon>Onchocerca</taxon>
    </lineage>
</organism>
<reference evidence="3" key="1">
    <citation type="submission" date="2016-06" db="UniProtKB">
        <authorList>
            <consortium name="WormBaseParasite"/>
        </authorList>
    </citation>
    <scope>IDENTIFICATION</scope>
</reference>
<dbReference type="AlphaFoldDB" id="A0A183I8M2"/>
<protein>
    <submittedName>
        <fullName evidence="1 3">Uncharacterized protein</fullName>
    </submittedName>
</protein>
<sequence>MSIISRKMIVKKFLHVVMSQHGNLFMNTL</sequence>
<dbReference type="WBParaSite" id="OFLC_0001609701-mRNA-1">
    <property type="protein sequence ID" value="OFLC_0001609701-mRNA-1"/>
    <property type="gene ID" value="OFLC_0001609701"/>
</dbReference>
<dbReference type="EMBL" id="UZAJ01043999">
    <property type="protein sequence ID" value="VDP26991.1"/>
    <property type="molecule type" value="Genomic_DNA"/>
</dbReference>
<evidence type="ECO:0000313" key="2">
    <source>
        <dbReference type="Proteomes" id="UP000267606"/>
    </source>
</evidence>
<keyword evidence="2" id="KW-1185">Reference proteome</keyword>
<dbReference type="Proteomes" id="UP000267606">
    <property type="component" value="Unassembled WGS sequence"/>
</dbReference>
<evidence type="ECO:0000313" key="3">
    <source>
        <dbReference type="WBParaSite" id="OFLC_0001609701-mRNA-1"/>
    </source>
</evidence>
<proteinExistence type="predicted"/>
<evidence type="ECO:0000313" key="1">
    <source>
        <dbReference type="EMBL" id="VDP26991.1"/>
    </source>
</evidence>